<accession>A0ABY8UKR3</accession>
<feature type="region of interest" description="Disordered" evidence="2">
    <location>
        <begin position="338"/>
        <end position="360"/>
    </location>
</feature>
<dbReference type="Proteomes" id="UP001244341">
    <property type="component" value="Chromosome 14b"/>
</dbReference>
<proteinExistence type="predicted"/>
<feature type="compositionally biased region" description="Polar residues" evidence="2">
    <location>
        <begin position="110"/>
        <end position="121"/>
    </location>
</feature>
<feature type="compositionally biased region" description="Acidic residues" evidence="2">
    <location>
        <begin position="488"/>
        <end position="499"/>
    </location>
</feature>
<name>A0ABY8UKR3_TETOB</name>
<feature type="region of interest" description="Disordered" evidence="2">
    <location>
        <begin position="110"/>
        <end position="134"/>
    </location>
</feature>
<keyword evidence="1" id="KW-0175">Coiled coil</keyword>
<protein>
    <submittedName>
        <fullName evidence="3">Uncharacterized protein</fullName>
    </submittedName>
</protein>
<feature type="compositionally biased region" description="Basic and acidic residues" evidence="2">
    <location>
        <begin position="438"/>
        <end position="450"/>
    </location>
</feature>
<evidence type="ECO:0000313" key="4">
    <source>
        <dbReference type="Proteomes" id="UP001244341"/>
    </source>
</evidence>
<organism evidence="3 4">
    <name type="scientific">Tetradesmus obliquus</name>
    <name type="common">Green alga</name>
    <name type="synonym">Acutodesmus obliquus</name>
    <dbReference type="NCBI Taxonomy" id="3088"/>
    <lineage>
        <taxon>Eukaryota</taxon>
        <taxon>Viridiplantae</taxon>
        <taxon>Chlorophyta</taxon>
        <taxon>core chlorophytes</taxon>
        <taxon>Chlorophyceae</taxon>
        <taxon>CS clade</taxon>
        <taxon>Sphaeropleales</taxon>
        <taxon>Scenedesmaceae</taxon>
        <taxon>Tetradesmus</taxon>
    </lineage>
</organism>
<reference evidence="3 4" key="1">
    <citation type="submission" date="2023-05" db="EMBL/GenBank/DDBJ databases">
        <title>A 100% complete, gapless, phased diploid assembly of the Scenedesmus obliquus UTEX 3031 genome.</title>
        <authorList>
            <person name="Biondi T.C."/>
            <person name="Hanschen E.R."/>
            <person name="Kwon T."/>
            <person name="Eng W."/>
            <person name="Kruse C.P.S."/>
            <person name="Koehler S.I."/>
            <person name="Kunde Y."/>
            <person name="Gleasner C.D."/>
            <person name="You Mak K.T."/>
            <person name="Polle J."/>
            <person name="Hovde B.T."/>
            <person name="Starkenburg S.R."/>
        </authorList>
    </citation>
    <scope>NUCLEOTIDE SEQUENCE [LARGE SCALE GENOMIC DNA]</scope>
    <source>
        <strain evidence="3 4">DOE0152z</strain>
    </source>
</reference>
<feature type="compositionally biased region" description="Low complexity" evidence="2">
    <location>
        <begin position="475"/>
        <end position="487"/>
    </location>
</feature>
<evidence type="ECO:0000256" key="2">
    <source>
        <dbReference type="SAM" id="MobiDB-lite"/>
    </source>
</evidence>
<keyword evidence="4" id="KW-1185">Reference proteome</keyword>
<gene>
    <name evidence="3" type="ORF">OEZ85_004310</name>
</gene>
<dbReference type="EMBL" id="CP126221">
    <property type="protein sequence ID" value="WIA21944.1"/>
    <property type="molecule type" value="Genomic_DNA"/>
</dbReference>
<evidence type="ECO:0000313" key="3">
    <source>
        <dbReference type="EMBL" id="WIA21944.1"/>
    </source>
</evidence>
<sequence length="505" mass="56539">MIKVKVTRQRRTNKVEQLQAVLQQKEAQLAKLQRVQRVLLEREQVVSQCIAQQGDMLHHLGRMCFSLPDKDDAEYERKAKAAVEALLKDMEAAQLLQQADAARISMSPAACSSHSGLSSLPQKQQQQQQQQQEPCEHYTNRLLHSFLSSPECVATIQRVHNASLEELAALNNDLIMKLSLAVAKYPAKHYIPREAADALPDASQRSRQHAANAKLQAALDAYMNLVNLLHTTGDKVLDLSLLNTETMQPETPDTAFWENVGETVQLREPQANQLHMAFLWYSLKRSTLIEQMQQTMQQLQQLLGPVQQQQQQQQDTLPLSQQLQQASLMSGAASPIKCGAGGGSSSSSGSSSSNGGGSSSGAGLNLDMLEDADNILQDLGRLVWRLRETSRCLIYRYCNVLDPYQLSMSILHSYPYIGQPPPIIETVVKKRVAAQQQQEKEAEAAEERRRQQQQGRRRRQPHLEQPQPPPPQPPQQQQQQQQQLQDASSDEEDADDVEDKDTADS</sequence>
<evidence type="ECO:0000256" key="1">
    <source>
        <dbReference type="SAM" id="Coils"/>
    </source>
</evidence>
<feature type="coiled-coil region" evidence="1">
    <location>
        <begin position="8"/>
        <end position="42"/>
    </location>
</feature>
<feature type="region of interest" description="Disordered" evidence="2">
    <location>
        <begin position="435"/>
        <end position="505"/>
    </location>
</feature>
<feature type="compositionally biased region" description="Low complexity" evidence="2">
    <location>
        <begin position="122"/>
        <end position="132"/>
    </location>
</feature>